<keyword evidence="2" id="KW-0812">Transmembrane</keyword>
<evidence type="ECO:0000313" key="4">
    <source>
        <dbReference type="Proteomes" id="UP000317648"/>
    </source>
</evidence>
<dbReference type="EMBL" id="CP036433">
    <property type="protein sequence ID" value="QDU98062.1"/>
    <property type="molecule type" value="Genomic_DNA"/>
</dbReference>
<evidence type="ECO:0000256" key="2">
    <source>
        <dbReference type="SAM" id="Phobius"/>
    </source>
</evidence>
<dbReference type="KEGG" id="lcre:Pla8534_59230"/>
<keyword evidence="2" id="KW-1133">Transmembrane helix</keyword>
<evidence type="ECO:0000256" key="1">
    <source>
        <dbReference type="SAM" id="MobiDB-lite"/>
    </source>
</evidence>
<keyword evidence="4" id="KW-1185">Reference proteome</keyword>
<protein>
    <submittedName>
        <fullName evidence="3">Uncharacterized protein</fullName>
    </submittedName>
</protein>
<reference evidence="3 4" key="1">
    <citation type="submission" date="2019-02" db="EMBL/GenBank/DDBJ databases">
        <title>Deep-cultivation of Planctomycetes and their phenomic and genomic characterization uncovers novel biology.</title>
        <authorList>
            <person name="Wiegand S."/>
            <person name="Jogler M."/>
            <person name="Boedeker C."/>
            <person name="Pinto D."/>
            <person name="Vollmers J."/>
            <person name="Rivas-Marin E."/>
            <person name="Kohn T."/>
            <person name="Peeters S.H."/>
            <person name="Heuer A."/>
            <person name="Rast P."/>
            <person name="Oberbeckmann S."/>
            <person name="Bunk B."/>
            <person name="Jeske O."/>
            <person name="Meyerdierks A."/>
            <person name="Storesund J.E."/>
            <person name="Kallscheuer N."/>
            <person name="Luecker S."/>
            <person name="Lage O.M."/>
            <person name="Pohl T."/>
            <person name="Merkel B.J."/>
            <person name="Hornburger P."/>
            <person name="Mueller R.-W."/>
            <person name="Bruemmer F."/>
            <person name="Labrenz M."/>
            <person name="Spormann A.M."/>
            <person name="Op den Camp H."/>
            <person name="Overmann J."/>
            <person name="Amann R."/>
            <person name="Jetten M.S.M."/>
            <person name="Mascher T."/>
            <person name="Medema M.H."/>
            <person name="Devos D.P."/>
            <person name="Kaster A.-K."/>
            <person name="Ovreas L."/>
            <person name="Rohde M."/>
            <person name="Galperin M.Y."/>
            <person name="Jogler C."/>
        </authorList>
    </citation>
    <scope>NUCLEOTIDE SEQUENCE [LARGE SCALE GENOMIC DNA]</scope>
    <source>
        <strain evidence="3 4">Pla85_3_4</strain>
    </source>
</reference>
<sequence>MLPPGAAPPKTPASAPKSGNPARDMSPPGASAGSPAPTSPKIPVGSGPSKPSSPAKSSSPRAKSAADDLLPPGAEADDLLPPGADDNIDDLLPPGADASAPGERVAVTEKPQVLADGTVIITTNDGDQISLKEPVRKVVSAGGEERELHTLTPEEKARRRLIRNVVVFSFCVIVLMLAVYLLV</sequence>
<feature type="region of interest" description="Disordered" evidence="1">
    <location>
        <begin position="1"/>
        <end position="104"/>
    </location>
</feature>
<gene>
    <name evidence="3" type="ORF">Pla8534_59230</name>
</gene>
<accession>A0A518E1W3</accession>
<proteinExistence type="predicted"/>
<keyword evidence="2" id="KW-0472">Membrane</keyword>
<feature type="compositionally biased region" description="Pro residues" evidence="1">
    <location>
        <begin position="1"/>
        <end position="11"/>
    </location>
</feature>
<dbReference type="AlphaFoldDB" id="A0A518E1W3"/>
<feature type="transmembrane region" description="Helical" evidence="2">
    <location>
        <begin position="161"/>
        <end position="182"/>
    </location>
</feature>
<organism evidence="3 4">
    <name type="scientific">Lignipirellula cremea</name>
    <dbReference type="NCBI Taxonomy" id="2528010"/>
    <lineage>
        <taxon>Bacteria</taxon>
        <taxon>Pseudomonadati</taxon>
        <taxon>Planctomycetota</taxon>
        <taxon>Planctomycetia</taxon>
        <taxon>Pirellulales</taxon>
        <taxon>Pirellulaceae</taxon>
        <taxon>Lignipirellula</taxon>
    </lineage>
</organism>
<evidence type="ECO:0000313" key="3">
    <source>
        <dbReference type="EMBL" id="QDU98062.1"/>
    </source>
</evidence>
<dbReference type="Proteomes" id="UP000317648">
    <property type="component" value="Chromosome"/>
</dbReference>
<feature type="compositionally biased region" description="Low complexity" evidence="1">
    <location>
        <begin position="26"/>
        <end position="63"/>
    </location>
</feature>
<name>A0A518E1W3_9BACT</name>